<name>A0ABT2UD46_9BACL</name>
<organism evidence="2 3">
    <name type="scientific">Paenibacillus baimaensis</name>
    <dbReference type="NCBI Taxonomy" id="2982185"/>
    <lineage>
        <taxon>Bacteria</taxon>
        <taxon>Bacillati</taxon>
        <taxon>Bacillota</taxon>
        <taxon>Bacilli</taxon>
        <taxon>Bacillales</taxon>
        <taxon>Paenibacillaceae</taxon>
        <taxon>Paenibacillus</taxon>
    </lineage>
</organism>
<dbReference type="Pfam" id="PF03193">
    <property type="entry name" value="RsgA_GTPase"/>
    <property type="match status" value="1"/>
</dbReference>
<dbReference type="InterPro" id="IPR010914">
    <property type="entry name" value="RsgA_GTPase_dom"/>
</dbReference>
<reference evidence="2 3" key="1">
    <citation type="submission" date="2022-09" db="EMBL/GenBank/DDBJ databases">
        <authorList>
            <person name="Han X.L."/>
            <person name="Wang Q."/>
            <person name="Lu T."/>
        </authorList>
    </citation>
    <scope>NUCLEOTIDE SEQUENCE [LARGE SCALE GENOMIC DNA]</scope>
    <source>
        <strain evidence="2 3">WQ 127069</strain>
    </source>
</reference>
<comment type="caution">
    <text evidence="2">The sequence shown here is derived from an EMBL/GenBank/DDBJ whole genome shotgun (WGS) entry which is preliminary data.</text>
</comment>
<evidence type="ECO:0000313" key="3">
    <source>
        <dbReference type="Proteomes" id="UP001652445"/>
    </source>
</evidence>
<protein>
    <submittedName>
        <fullName evidence="2">GTPase RsgA</fullName>
    </submittedName>
</protein>
<feature type="domain" description="EngC GTPase" evidence="1">
    <location>
        <begin position="2"/>
        <end position="92"/>
    </location>
</feature>
<proteinExistence type="predicted"/>
<dbReference type="SUPFAM" id="SSF52540">
    <property type="entry name" value="P-loop containing nucleoside triphosphate hydrolases"/>
    <property type="match status" value="1"/>
</dbReference>
<sequence length="126" mass="14348">MDTVFICMALNNDFNLRRLERYLSIEWDSEATLIVVLTKSDLCDVLQSRFDEVSIVTIGVDVLTTPGLSEDGFLAIKGYMALGKTFVFIGSSCRLSLPLTKDERRQILCNTSKVAYCFFHYRKKCN</sequence>
<evidence type="ECO:0000313" key="2">
    <source>
        <dbReference type="EMBL" id="MCU6792556.1"/>
    </source>
</evidence>
<dbReference type="EMBL" id="JAOQIO010000025">
    <property type="protein sequence ID" value="MCU6792556.1"/>
    <property type="molecule type" value="Genomic_DNA"/>
</dbReference>
<dbReference type="Gene3D" id="3.40.50.300">
    <property type="entry name" value="P-loop containing nucleotide triphosphate hydrolases"/>
    <property type="match status" value="1"/>
</dbReference>
<dbReference type="InterPro" id="IPR027417">
    <property type="entry name" value="P-loop_NTPase"/>
</dbReference>
<evidence type="ECO:0000259" key="1">
    <source>
        <dbReference type="Pfam" id="PF03193"/>
    </source>
</evidence>
<dbReference type="Proteomes" id="UP001652445">
    <property type="component" value="Unassembled WGS sequence"/>
</dbReference>
<keyword evidence="3" id="KW-1185">Reference proteome</keyword>
<gene>
    <name evidence="2" type="primary">rsgA</name>
    <name evidence="2" type="ORF">OB236_10505</name>
</gene>
<accession>A0ABT2UD46</accession>